<dbReference type="AlphaFoldDB" id="A0AAD6B634"/>
<comment type="caution">
    <text evidence="1">The sequence shown here is derived from an EMBL/GenBank/DDBJ whole genome shotgun (WGS) entry which is preliminary data.</text>
</comment>
<keyword evidence="2" id="KW-1185">Reference proteome</keyword>
<dbReference type="EMBL" id="JAPTMU010000010">
    <property type="protein sequence ID" value="KAJ4937244.1"/>
    <property type="molecule type" value="Genomic_DNA"/>
</dbReference>
<evidence type="ECO:0000313" key="1">
    <source>
        <dbReference type="EMBL" id="KAJ4937244.1"/>
    </source>
</evidence>
<sequence length="92" mass="10373">MPSAEQCGSFRYLVQKSAVSTKVVAQIQAFTPEYMAMSTSLGFTSLLDGGLNYCNLYNLLSDEFRITYEVSPPRMLFLFISNSFLDDHMLLP</sequence>
<evidence type="ECO:0000313" key="2">
    <source>
        <dbReference type="Proteomes" id="UP001219934"/>
    </source>
</evidence>
<accession>A0AAD6B634</accession>
<protein>
    <submittedName>
        <fullName evidence="1">Uncharacterized protein</fullName>
    </submittedName>
</protein>
<proteinExistence type="predicted"/>
<dbReference type="Proteomes" id="UP001219934">
    <property type="component" value="Unassembled WGS sequence"/>
</dbReference>
<name>A0AAD6B634_9TELE</name>
<organism evidence="1 2">
    <name type="scientific">Pogonophryne albipinna</name>
    <dbReference type="NCBI Taxonomy" id="1090488"/>
    <lineage>
        <taxon>Eukaryota</taxon>
        <taxon>Metazoa</taxon>
        <taxon>Chordata</taxon>
        <taxon>Craniata</taxon>
        <taxon>Vertebrata</taxon>
        <taxon>Euteleostomi</taxon>
        <taxon>Actinopterygii</taxon>
        <taxon>Neopterygii</taxon>
        <taxon>Teleostei</taxon>
        <taxon>Neoteleostei</taxon>
        <taxon>Acanthomorphata</taxon>
        <taxon>Eupercaria</taxon>
        <taxon>Perciformes</taxon>
        <taxon>Notothenioidei</taxon>
        <taxon>Pogonophryne</taxon>
    </lineage>
</organism>
<reference evidence="1" key="1">
    <citation type="submission" date="2022-11" db="EMBL/GenBank/DDBJ databases">
        <title>Chromosome-level genome of Pogonophryne albipinna.</title>
        <authorList>
            <person name="Jo E."/>
        </authorList>
    </citation>
    <scope>NUCLEOTIDE SEQUENCE</scope>
    <source>
        <strain evidence="1">SGF0006</strain>
        <tissue evidence="1">Muscle</tissue>
    </source>
</reference>
<gene>
    <name evidence="1" type="ORF">JOQ06_001823</name>
</gene>